<dbReference type="SUPFAM" id="SSF88946">
    <property type="entry name" value="Sigma2 domain of RNA polymerase sigma factors"/>
    <property type="match status" value="1"/>
</dbReference>
<feature type="domain" description="RNA polymerase sigma factor 70 region 4 type 2" evidence="2">
    <location>
        <begin position="121"/>
        <end position="171"/>
    </location>
</feature>
<dbReference type="InterPro" id="IPR013325">
    <property type="entry name" value="RNA_pol_sigma_r2"/>
</dbReference>
<protein>
    <submittedName>
        <fullName evidence="4">RNA polymerase sigma-70 factor (ECF subfamily)</fullName>
    </submittedName>
</protein>
<dbReference type="Pfam" id="PF20239">
    <property type="entry name" value="DUF6596"/>
    <property type="match status" value="1"/>
</dbReference>
<accession>A0A317PPF3</accession>
<keyword evidence="5" id="KW-1185">Reference proteome</keyword>
<evidence type="ECO:0000259" key="3">
    <source>
        <dbReference type="Pfam" id="PF20239"/>
    </source>
</evidence>
<sequence length="421" mass="46408">MCRASPPAVTGARQAIEALARADTGRLLGSLLNHIRDFQMAEDCLQEALESALVHWQRSGLPASPAGWVLQTARRKAIDRLRRARNFERKAAEYAVLLDLDRESVECDEPAAIPDERLRLIFTCCHPALDAKTSVALTLRTLCGLTTREIARAFLDSEDAMAQRLVRARHKITRAGIPFEIPGPDLWSERLNAVLTVIYLVFNEGYSATAGPTHLRTDLCEEALRLGSLMKVLRPAEAEIEGLLALMLLIHARASARSDPYGAMVPLDRQDRTLWDRAMIARGLAELDRALSRHSPGPFQLQAAIGAVHAEAPDHAATGWRDIALLYDGLHAMTGNPVHLLNRAVAVSFAEGPEAALSILDRLEADLGQYQPFHAARADLLRRMRRFDSARAAYRRAISLSGNGSERDFLSGRLEAIAEDD</sequence>
<dbReference type="Pfam" id="PF08281">
    <property type="entry name" value="Sigma70_r4_2"/>
    <property type="match status" value="1"/>
</dbReference>
<dbReference type="PANTHER" id="PTHR47756:SF2">
    <property type="entry name" value="BLL6612 PROTEIN"/>
    <property type="match status" value="1"/>
</dbReference>
<dbReference type="InterPro" id="IPR011990">
    <property type="entry name" value="TPR-like_helical_dom_sf"/>
</dbReference>
<dbReference type="InterPro" id="IPR013324">
    <property type="entry name" value="RNA_pol_sigma_r3/r4-like"/>
</dbReference>
<evidence type="ECO:0000313" key="5">
    <source>
        <dbReference type="Proteomes" id="UP000246352"/>
    </source>
</evidence>
<evidence type="ECO:0000313" key="4">
    <source>
        <dbReference type="EMBL" id="PWW03388.1"/>
    </source>
</evidence>
<gene>
    <name evidence="4" type="ORF">DFR52_10168</name>
</gene>
<evidence type="ECO:0000259" key="2">
    <source>
        <dbReference type="Pfam" id="PF08281"/>
    </source>
</evidence>
<dbReference type="AlphaFoldDB" id="A0A317PPF3"/>
<dbReference type="InterPro" id="IPR007627">
    <property type="entry name" value="RNA_pol_sigma70_r2"/>
</dbReference>
<dbReference type="EMBL" id="QGTR01000001">
    <property type="protein sequence ID" value="PWW03388.1"/>
    <property type="molecule type" value="Genomic_DNA"/>
</dbReference>
<dbReference type="InterPro" id="IPR013249">
    <property type="entry name" value="RNA_pol_sigma70_r4_t2"/>
</dbReference>
<dbReference type="PANTHER" id="PTHR47756">
    <property type="entry name" value="BLL6612 PROTEIN-RELATED"/>
    <property type="match status" value="1"/>
</dbReference>
<dbReference type="GO" id="GO:0016987">
    <property type="term" value="F:sigma factor activity"/>
    <property type="evidence" value="ECO:0007669"/>
    <property type="project" value="InterPro"/>
</dbReference>
<dbReference type="InterPro" id="IPR046531">
    <property type="entry name" value="DUF6596"/>
</dbReference>
<comment type="caution">
    <text evidence="4">The sequence shown here is derived from an EMBL/GenBank/DDBJ whole genome shotgun (WGS) entry which is preliminary data.</text>
</comment>
<name>A0A317PPF3_9HYPH</name>
<feature type="domain" description="RNA polymerase sigma-70 region 2" evidence="1">
    <location>
        <begin position="26"/>
        <end position="85"/>
    </location>
</feature>
<feature type="domain" description="DUF6596" evidence="3">
    <location>
        <begin position="190"/>
        <end position="290"/>
    </location>
</feature>
<evidence type="ECO:0000259" key="1">
    <source>
        <dbReference type="Pfam" id="PF04542"/>
    </source>
</evidence>
<reference evidence="4 5" key="1">
    <citation type="submission" date="2018-05" db="EMBL/GenBank/DDBJ databases">
        <title>Genomic Encyclopedia of Type Strains, Phase IV (KMG-IV): sequencing the most valuable type-strain genomes for metagenomic binning, comparative biology and taxonomic classification.</title>
        <authorList>
            <person name="Goeker M."/>
        </authorList>
    </citation>
    <scope>NUCLEOTIDE SEQUENCE [LARGE SCALE GENOMIC DNA]</scope>
    <source>
        <strain evidence="4 5">DSM 16791</strain>
    </source>
</reference>
<dbReference type="GO" id="GO:0006352">
    <property type="term" value="P:DNA-templated transcription initiation"/>
    <property type="evidence" value="ECO:0007669"/>
    <property type="project" value="InterPro"/>
</dbReference>
<dbReference type="Proteomes" id="UP000246352">
    <property type="component" value="Unassembled WGS sequence"/>
</dbReference>
<dbReference type="Gene3D" id="1.10.1740.10">
    <property type="match status" value="1"/>
</dbReference>
<organism evidence="4 5">
    <name type="scientific">Hoeflea marina</name>
    <dbReference type="NCBI Taxonomy" id="274592"/>
    <lineage>
        <taxon>Bacteria</taxon>
        <taxon>Pseudomonadati</taxon>
        <taxon>Pseudomonadota</taxon>
        <taxon>Alphaproteobacteria</taxon>
        <taxon>Hyphomicrobiales</taxon>
        <taxon>Rhizobiaceae</taxon>
        <taxon>Hoeflea</taxon>
    </lineage>
</organism>
<dbReference type="GO" id="GO:0003677">
    <property type="term" value="F:DNA binding"/>
    <property type="evidence" value="ECO:0007669"/>
    <property type="project" value="InterPro"/>
</dbReference>
<dbReference type="SUPFAM" id="SSF48452">
    <property type="entry name" value="TPR-like"/>
    <property type="match status" value="1"/>
</dbReference>
<dbReference type="OrthoDB" id="9780299at2"/>
<dbReference type="Pfam" id="PF04542">
    <property type="entry name" value="Sigma70_r2"/>
    <property type="match status" value="1"/>
</dbReference>
<proteinExistence type="predicted"/>
<dbReference type="SUPFAM" id="SSF88659">
    <property type="entry name" value="Sigma3 and sigma4 domains of RNA polymerase sigma factors"/>
    <property type="match status" value="1"/>
</dbReference>